<evidence type="ECO:0000259" key="4">
    <source>
        <dbReference type="PROSITE" id="PS50042"/>
    </source>
</evidence>
<evidence type="ECO:0000256" key="1">
    <source>
        <dbReference type="ARBA" id="ARBA00023015"/>
    </source>
</evidence>
<dbReference type="Pfam" id="PF00027">
    <property type="entry name" value="cNMP_binding"/>
    <property type="match status" value="1"/>
</dbReference>
<evidence type="ECO:0000256" key="3">
    <source>
        <dbReference type="ARBA" id="ARBA00023163"/>
    </source>
</evidence>
<sequence>MKHTYLHDVLPFLRELEREKQKQFEAYFRTAPLWLMDLFQSEVMEAGITFIRENEPADTIFFVARGRVKATDYRVSGIAYDFMKPMNLIALGGMEVILGQDTYQTTLQTETECIVTKLPRAQYEKWIYSDTEAFRTEARLTCASLLEEERRNRLYLFLEGADRLAVLFADWFEKYSKNEQLCINESRQNLADETGLCLKSISRAIKKFQADDLITKKGNQIWINEKQYRGLKRTVDEKIGSV</sequence>
<protein>
    <submittedName>
        <fullName evidence="5">Crp/Fnr family transcriptional regulator</fullName>
    </submittedName>
</protein>
<keyword evidence="3" id="KW-0804">Transcription</keyword>
<evidence type="ECO:0000313" key="6">
    <source>
        <dbReference type="Proteomes" id="UP000652847"/>
    </source>
</evidence>
<dbReference type="InterPro" id="IPR014710">
    <property type="entry name" value="RmlC-like_jellyroll"/>
</dbReference>
<evidence type="ECO:0000256" key="2">
    <source>
        <dbReference type="ARBA" id="ARBA00023125"/>
    </source>
</evidence>
<dbReference type="InterPro" id="IPR036390">
    <property type="entry name" value="WH_DNA-bd_sf"/>
</dbReference>
<keyword evidence="6" id="KW-1185">Reference proteome</keyword>
<dbReference type="InterPro" id="IPR036388">
    <property type="entry name" value="WH-like_DNA-bd_sf"/>
</dbReference>
<name>A0A8I0DSR0_9FIRM</name>
<dbReference type="AlphaFoldDB" id="A0A8I0DSR0"/>
<dbReference type="GO" id="GO:0003677">
    <property type="term" value="F:DNA binding"/>
    <property type="evidence" value="ECO:0007669"/>
    <property type="project" value="UniProtKB-KW"/>
</dbReference>
<dbReference type="CDD" id="cd00038">
    <property type="entry name" value="CAP_ED"/>
    <property type="match status" value="1"/>
</dbReference>
<dbReference type="EMBL" id="JACOOT010000032">
    <property type="protein sequence ID" value="MBC5652118.1"/>
    <property type="molecule type" value="Genomic_DNA"/>
</dbReference>
<gene>
    <name evidence="5" type="ORF">H8S54_13635</name>
</gene>
<proteinExistence type="predicted"/>
<dbReference type="InterPro" id="IPR012318">
    <property type="entry name" value="HTH_CRP"/>
</dbReference>
<reference evidence="5 6" key="1">
    <citation type="submission" date="2020-08" db="EMBL/GenBank/DDBJ databases">
        <title>Genome public.</title>
        <authorList>
            <person name="Liu C."/>
            <person name="Sun Q."/>
        </authorList>
    </citation>
    <scope>NUCLEOTIDE SEQUENCE [LARGE SCALE GENOMIC DNA]</scope>
    <source>
        <strain evidence="5 6">BX17</strain>
    </source>
</reference>
<dbReference type="Gene3D" id="1.10.10.10">
    <property type="entry name" value="Winged helix-like DNA-binding domain superfamily/Winged helix DNA-binding domain"/>
    <property type="match status" value="1"/>
</dbReference>
<dbReference type="SUPFAM" id="SSF51206">
    <property type="entry name" value="cAMP-binding domain-like"/>
    <property type="match status" value="1"/>
</dbReference>
<keyword evidence="1" id="KW-0805">Transcription regulation</keyword>
<dbReference type="RefSeq" id="WP_186901662.1">
    <property type="nucleotide sequence ID" value="NZ_JACOOT010000032.1"/>
</dbReference>
<dbReference type="GO" id="GO:0006355">
    <property type="term" value="P:regulation of DNA-templated transcription"/>
    <property type="evidence" value="ECO:0007669"/>
    <property type="project" value="InterPro"/>
</dbReference>
<dbReference type="Pfam" id="PF13545">
    <property type="entry name" value="HTH_Crp_2"/>
    <property type="match status" value="1"/>
</dbReference>
<dbReference type="InterPro" id="IPR000595">
    <property type="entry name" value="cNMP-bd_dom"/>
</dbReference>
<dbReference type="Proteomes" id="UP000652847">
    <property type="component" value="Unassembled WGS sequence"/>
</dbReference>
<organism evidence="5 6">
    <name type="scientific">Blautia segnis</name>
    <dbReference type="NCBI Taxonomy" id="2763030"/>
    <lineage>
        <taxon>Bacteria</taxon>
        <taxon>Bacillati</taxon>
        <taxon>Bacillota</taxon>
        <taxon>Clostridia</taxon>
        <taxon>Lachnospirales</taxon>
        <taxon>Lachnospiraceae</taxon>
        <taxon>Blautia</taxon>
    </lineage>
</organism>
<comment type="caution">
    <text evidence="5">The sequence shown here is derived from an EMBL/GenBank/DDBJ whole genome shotgun (WGS) entry which is preliminary data.</text>
</comment>
<evidence type="ECO:0000313" key="5">
    <source>
        <dbReference type="EMBL" id="MBC5652118.1"/>
    </source>
</evidence>
<accession>A0A8I0DSR0</accession>
<dbReference type="Gene3D" id="2.60.120.10">
    <property type="entry name" value="Jelly Rolls"/>
    <property type="match status" value="1"/>
</dbReference>
<dbReference type="PROSITE" id="PS50042">
    <property type="entry name" value="CNMP_BINDING_3"/>
    <property type="match status" value="1"/>
</dbReference>
<dbReference type="InterPro" id="IPR018490">
    <property type="entry name" value="cNMP-bd_dom_sf"/>
</dbReference>
<feature type="domain" description="Cyclic nucleotide-binding" evidence="4">
    <location>
        <begin position="35"/>
        <end position="127"/>
    </location>
</feature>
<dbReference type="SUPFAM" id="SSF46785">
    <property type="entry name" value="Winged helix' DNA-binding domain"/>
    <property type="match status" value="1"/>
</dbReference>
<keyword evidence="2" id="KW-0238">DNA-binding</keyword>